<accession>A0A8H7P137</accession>
<protein>
    <recommendedName>
        <fullName evidence="3">F-box domain-containing protein</fullName>
    </recommendedName>
</protein>
<dbReference type="Proteomes" id="UP000639403">
    <property type="component" value="Unassembled WGS sequence"/>
</dbReference>
<proteinExistence type="predicted"/>
<reference evidence="1" key="1">
    <citation type="submission" date="2020-11" db="EMBL/GenBank/DDBJ databases">
        <authorList>
            <person name="Koelle M."/>
            <person name="Horta M.A.C."/>
            <person name="Nowrousian M."/>
            <person name="Ohm R.A."/>
            <person name="Benz P."/>
            <person name="Pilgard A."/>
        </authorList>
    </citation>
    <scope>NUCLEOTIDE SEQUENCE</scope>
    <source>
        <strain evidence="1">FPRL280</strain>
    </source>
</reference>
<dbReference type="SUPFAM" id="SSF52047">
    <property type="entry name" value="RNI-like"/>
    <property type="match status" value="1"/>
</dbReference>
<dbReference type="AlphaFoldDB" id="A0A8H7P137"/>
<name>A0A8H7P137_9APHY</name>
<evidence type="ECO:0000313" key="2">
    <source>
        <dbReference type="Proteomes" id="UP000639403"/>
    </source>
</evidence>
<comment type="caution">
    <text evidence="1">The sequence shown here is derived from an EMBL/GenBank/DDBJ whole genome shotgun (WGS) entry which is preliminary data.</text>
</comment>
<evidence type="ECO:0000313" key="1">
    <source>
        <dbReference type="EMBL" id="KAF9812971.1"/>
    </source>
</evidence>
<reference evidence="1" key="2">
    <citation type="journal article" name="Front. Microbiol.">
        <title>Degradative Capacity of Two Strains of Rhodonia placenta: From Phenotype to Genotype.</title>
        <authorList>
            <person name="Kolle M."/>
            <person name="Horta M.A.C."/>
            <person name="Nowrousian M."/>
            <person name="Ohm R.A."/>
            <person name="Benz J.P."/>
            <person name="Pilgard A."/>
        </authorList>
    </citation>
    <scope>NUCLEOTIDE SEQUENCE</scope>
    <source>
        <strain evidence="1">FPRL280</strain>
    </source>
</reference>
<dbReference type="EMBL" id="JADOXO010000116">
    <property type="protein sequence ID" value="KAF9812971.1"/>
    <property type="molecule type" value="Genomic_DNA"/>
</dbReference>
<evidence type="ECO:0008006" key="3">
    <source>
        <dbReference type="Google" id="ProtNLM"/>
    </source>
</evidence>
<sequence length="545" mass="60702">MSAMDVNEQSESPLQTKTPFLSLNDDVLSLILSDLSTHDALQLSATARDVHFIAKQRALQEVKMTTNASAARICTYLLGDIPNRLHLVRDLTVRLDFTTYVNPDGKPFYSESAITAAHLFASVLGDAIYLRSLHLTSVGILLQVQPRIGPALSALTNLRLLDLQLIGSTDGFTVLREIRCRPEELKLSVGTARTAGMHTVDVNEVLSCLQDMQTIKRLTLSHINEQRFDDRLVLKFSDPPSSWSTVHDLSLLRCRMPMRLAVLAFPNLRVLRVNQPISCPPPKPDSEQTVCWSNLDFVEGPIELLYEWPFTCPIHHLSLQSVLAVPYHGSTWGRPPPGADLAATLNLVKRASPRILELSIMAYPALGPAFWAELARQAPGLRSLAVKLCSFSNDEGNLTLTLTDVMETLSAALGSISTLVHVRLCILSSLLPDDPTHVLPEKLTSTFIKALPSLCYVSLSMKRHQDLTESPWEGQDSWRIISSDKERKLESIESKLEERMRERIVALEFNPAVDLDGEFCYDPACALAHILFLQNHGFKFLPLFL</sequence>
<organism evidence="1 2">
    <name type="scientific">Rhodonia placenta</name>
    <dbReference type="NCBI Taxonomy" id="104341"/>
    <lineage>
        <taxon>Eukaryota</taxon>
        <taxon>Fungi</taxon>
        <taxon>Dikarya</taxon>
        <taxon>Basidiomycota</taxon>
        <taxon>Agaricomycotina</taxon>
        <taxon>Agaricomycetes</taxon>
        <taxon>Polyporales</taxon>
        <taxon>Adustoporiaceae</taxon>
        <taxon>Rhodonia</taxon>
    </lineage>
</organism>
<gene>
    <name evidence="1" type="ORF">IEO21_05856</name>
</gene>